<reference evidence="1 2" key="1">
    <citation type="journal article" date="2022" name="Plant J.">
        <title>Chromosome-level genome of Camellia lanceoleosa provides a valuable resource for understanding genome evolution and self-incompatibility.</title>
        <authorList>
            <person name="Gong W."/>
            <person name="Xiao S."/>
            <person name="Wang L."/>
            <person name="Liao Z."/>
            <person name="Chang Y."/>
            <person name="Mo W."/>
            <person name="Hu G."/>
            <person name="Li W."/>
            <person name="Zhao G."/>
            <person name="Zhu H."/>
            <person name="Hu X."/>
            <person name="Ji K."/>
            <person name="Xiang X."/>
            <person name="Song Q."/>
            <person name="Yuan D."/>
            <person name="Jin S."/>
            <person name="Zhang L."/>
        </authorList>
    </citation>
    <scope>NUCLEOTIDE SEQUENCE [LARGE SCALE GENOMIC DNA]</scope>
    <source>
        <strain evidence="1">SQ_2022a</strain>
    </source>
</reference>
<evidence type="ECO:0000313" key="2">
    <source>
        <dbReference type="Proteomes" id="UP001060215"/>
    </source>
</evidence>
<sequence length="126" mass="14353">MGSSRVRRRSRGHHGPPSHPPWRRSSTEGSNSRNTQPPQTLPLSRPFLPLPPDGHLLEVRDQTFLRITGFLHPNRTPAPPEIHHEVAAQRPPHRLCTHLLLAPLLRHPFGYSDRAVESEDREVEES</sequence>
<proteinExistence type="predicted"/>
<keyword evidence="2" id="KW-1185">Reference proteome</keyword>
<accession>A0ACC0I9U4</accession>
<organism evidence="1 2">
    <name type="scientific">Camellia lanceoleosa</name>
    <dbReference type="NCBI Taxonomy" id="1840588"/>
    <lineage>
        <taxon>Eukaryota</taxon>
        <taxon>Viridiplantae</taxon>
        <taxon>Streptophyta</taxon>
        <taxon>Embryophyta</taxon>
        <taxon>Tracheophyta</taxon>
        <taxon>Spermatophyta</taxon>
        <taxon>Magnoliopsida</taxon>
        <taxon>eudicotyledons</taxon>
        <taxon>Gunneridae</taxon>
        <taxon>Pentapetalae</taxon>
        <taxon>asterids</taxon>
        <taxon>Ericales</taxon>
        <taxon>Theaceae</taxon>
        <taxon>Camellia</taxon>
    </lineage>
</organism>
<comment type="caution">
    <text evidence="1">The sequence shown here is derived from an EMBL/GenBank/DDBJ whole genome shotgun (WGS) entry which is preliminary data.</text>
</comment>
<gene>
    <name evidence="1" type="ORF">LOK49_LG03G01009</name>
</gene>
<evidence type="ECO:0000313" key="1">
    <source>
        <dbReference type="EMBL" id="KAI8021934.1"/>
    </source>
</evidence>
<name>A0ACC0I9U4_9ERIC</name>
<protein>
    <submittedName>
        <fullName evidence="1">Uncharacterized protein</fullName>
    </submittedName>
</protein>
<dbReference type="EMBL" id="CM045763">
    <property type="protein sequence ID" value="KAI8021934.1"/>
    <property type="molecule type" value="Genomic_DNA"/>
</dbReference>
<dbReference type="Proteomes" id="UP001060215">
    <property type="component" value="Chromosome 6"/>
</dbReference>